<organism evidence="1">
    <name type="scientific">Anguilla anguilla</name>
    <name type="common">European freshwater eel</name>
    <name type="synonym">Muraena anguilla</name>
    <dbReference type="NCBI Taxonomy" id="7936"/>
    <lineage>
        <taxon>Eukaryota</taxon>
        <taxon>Metazoa</taxon>
        <taxon>Chordata</taxon>
        <taxon>Craniata</taxon>
        <taxon>Vertebrata</taxon>
        <taxon>Euteleostomi</taxon>
        <taxon>Actinopterygii</taxon>
        <taxon>Neopterygii</taxon>
        <taxon>Teleostei</taxon>
        <taxon>Anguilliformes</taxon>
        <taxon>Anguillidae</taxon>
        <taxon>Anguilla</taxon>
    </lineage>
</organism>
<dbReference type="AlphaFoldDB" id="A0A0E9SQ87"/>
<reference evidence="1" key="1">
    <citation type="submission" date="2014-11" db="EMBL/GenBank/DDBJ databases">
        <authorList>
            <person name="Amaro Gonzalez C."/>
        </authorList>
    </citation>
    <scope>NUCLEOTIDE SEQUENCE</scope>
</reference>
<dbReference type="EMBL" id="GBXM01065053">
    <property type="protein sequence ID" value="JAH43524.1"/>
    <property type="molecule type" value="Transcribed_RNA"/>
</dbReference>
<sequence>MHASSNFLYFTRVPNTPMKKPLWYGPRFLGRLPAKPAAGLVGVC</sequence>
<protein>
    <submittedName>
        <fullName evidence="1">Uncharacterized protein</fullName>
    </submittedName>
</protein>
<evidence type="ECO:0000313" key="1">
    <source>
        <dbReference type="EMBL" id="JAH43524.1"/>
    </source>
</evidence>
<reference evidence="1" key="2">
    <citation type="journal article" date="2015" name="Fish Shellfish Immunol.">
        <title>Early steps in the European eel (Anguilla anguilla)-Vibrio vulnificus interaction in the gills: Role of the RtxA13 toxin.</title>
        <authorList>
            <person name="Callol A."/>
            <person name="Pajuelo D."/>
            <person name="Ebbesson L."/>
            <person name="Teles M."/>
            <person name="MacKenzie S."/>
            <person name="Amaro C."/>
        </authorList>
    </citation>
    <scope>NUCLEOTIDE SEQUENCE</scope>
</reference>
<proteinExistence type="predicted"/>
<accession>A0A0E9SQ87</accession>
<name>A0A0E9SQ87_ANGAN</name>